<keyword evidence="2" id="KW-1185">Reference proteome</keyword>
<dbReference type="Proteomes" id="UP000245626">
    <property type="component" value="Unassembled WGS sequence"/>
</dbReference>
<reference evidence="1 2" key="1">
    <citation type="journal article" date="2018" name="Mol. Biol. Evol.">
        <title>Broad Genomic Sampling Reveals a Smut Pathogenic Ancestry of the Fungal Clade Ustilaginomycotina.</title>
        <authorList>
            <person name="Kijpornyongpan T."/>
            <person name="Mondo S.J."/>
            <person name="Barry K."/>
            <person name="Sandor L."/>
            <person name="Lee J."/>
            <person name="Lipzen A."/>
            <person name="Pangilinan J."/>
            <person name="LaButti K."/>
            <person name="Hainaut M."/>
            <person name="Henrissat B."/>
            <person name="Grigoriev I.V."/>
            <person name="Spatafora J.W."/>
            <person name="Aime M.C."/>
        </authorList>
    </citation>
    <scope>NUCLEOTIDE SEQUENCE [LARGE SCALE GENOMIC DNA]</scope>
    <source>
        <strain evidence="1 2">SA 807</strain>
    </source>
</reference>
<evidence type="ECO:0000313" key="1">
    <source>
        <dbReference type="EMBL" id="PWN51884.1"/>
    </source>
</evidence>
<dbReference type="EMBL" id="KZ819811">
    <property type="protein sequence ID" value="PWN51884.1"/>
    <property type="molecule type" value="Genomic_DNA"/>
</dbReference>
<evidence type="ECO:0000313" key="2">
    <source>
        <dbReference type="Proteomes" id="UP000245626"/>
    </source>
</evidence>
<gene>
    <name evidence="1" type="ORF">IE53DRAFT_405438</name>
</gene>
<protein>
    <submittedName>
        <fullName evidence="1">Aldo/keto reductase</fullName>
    </submittedName>
</protein>
<proteinExistence type="predicted"/>
<sequence>MPLYPAVDPSPSSFPPLPPLDQLEREATRGGRAPWLPSNTTITTTSGEPDFETSASPLVFGCGVFGTGMYNPDQTLNSDLPLRTLRLALDYGINTFDTSPYYFPSEFILGNALVHLSPEHPRHSYFIISKCGRYGPDPIHFDYSPSKVESSIRASCKRLGTDYLDVALMHDVEFVAEKVGRSNHEGWEAAILSGSEAAQPEGVSKPSKQDVEKDLGLLPGLQHASRVHGPGDEKVLDAVRTLFRLKDEGVVKRVGISGYPLPVLLRLSRLVATSPPFRPLDVILSYSNHCLHSSVLEGLRPLFEADPCWKPPIILNGSPFSMGLLTPNPPAWHPASEELKTACVDLSRLLESKGTTLAWTALMHGIRGSEIQSDPTPRLRTLLGLSNPQQVHEAIEAYRTLLSRQTAQGERLLFPIKGEKEGEEEDVEVERRRFQYEKFAESEATSRKLFKERGVSEWSWSSGL</sequence>
<accession>A0ACD0P1C8</accession>
<name>A0ACD0P1C8_9BASI</name>
<organism evidence="1 2">
    <name type="scientific">Violaceomyces palustris</name>
    <dbReference type="NCBI Taxonomy" id="1673888"/>
    <lineage>
        <taxon>Eukaryota</taxon>
        <taxon>Fungi</taxon>
        <taxon>Dikarya</taxon>
        <taxon>Basidiomycota</taxon>
        <taxon>Ustilaginomycotina</taxon>
        <taxon>Ustilaginomycetes</taxon>
        <taxon>Violaceomycetales</taxon>
        <taxon>Violaceomycetaceae</taxon>
        <taxon>Violaceomyces</taxon>
    </lineage>
</organism>